<keyword evidence="4" id="KW-0418">Kinase</keyword>
<dbReference type="PROSITE" id="PS50082">
    <property type="entry name" value="WD_REPEATS_2"/>
    <property type="match status" value="1"/>
</dbReference>
<dbReference type="InterPro" id="IPR019775">
    <property type="entry name" value="WD40_repeat_CS"/>
</dbReference>
<evidence type="ECO:0000313" key="4">
    <source>
        <dbReference type="EMBL" id="ETO11645.1"/>
    </source>
</evidence>
<sequence length="170" mass="19622">SCQILFDFIQSKRFKSLCLIKKKAVLDKTKHITQMIHPTEKDKKFFFNRCANFLKHKTKKDSQIELESTINTQEARNTHHVAGSKSYKWSRNVPFFLKKFQSNNNYFFLVLVVPSTFFFLPPSPIKDVQISSDGTKIVSASADETIRIWDLASGCCLRELIGHSIFVKKA</sequence>
<dbReference type="AlphaFoldDB" id="X6MF19"/>
<dbReference type="EMBL" id="ASPP01022221">
    <property type="protein sequence ID" value="ETO11645.1"/>
    <property type="molecule type" value="Genomic_DNA"/>
</dbReference>
<dbReference type="InterPro" id="IPR015943">
    <property type="entry name" value="WD40/YVTN_repeat-like_dom_sf"/>
</dbReference>
<dbReference type="InterPro" id="IPR036322">
    <property type="entry name" value="WD40_repeat_dom_sf"/>
</dbReference>
<dbReference type="SMART" id="SM00320">
    <property type="entry name" value="WD40"/>
    <property type="match status" value="1"/>
</dbReference>
<feature type="non-terminal residue" evidence="4">
    <location>
        <position position="1"/>
    </location>
</feature>
<protein>
    <submittedName>
        <fullName evidence="4">Serine/threonine protein kinase</fullName>
    </submittedName>
</protein>
<keyword evidence="1 3" id="KW-0853">WD repeat</keyword>
<keyword evidence="2" id="KW-0677">Repeat</keyword>
<proteinExistence type="predicted"/>
<gene>
    <name evidence="4" type="ORF">RFI_25731</name>
</gene>
<accession>X6MF19</accession>
<evidence type="ECO:0000256" key="1">
    <source>
        <dbReference type="ARBA" id="ARBA00022574"/>
    </source>
</evidence>
<evidence type="ECO:0000256" key="2">
    <source>
        <dbReference type="ARBA" id="ARBA00022737"/>
    </source>
</evidence>
<dbReference type="PROSITE" id="PS50294">
    <property type="entry name" value="WD_REPEATS_REGION"/>
    <property type="match status" value="1"/>
</dbReference>
<dbReference type="SUPFAM" id="SSF50978">
    <property type="entry name" value="WD40 repeat-like"/>
    <property type="match status" value="1"/>
</dbReference>
<dbReference type="GO" id="GO:0004674">
    <property type="term" value="F:protein serine/threonine kinase activity"/>
    <property type="evidence" value="ECO:0007669"/>
    <property type="project" value="UniProtKB-KW"/>
</dbReference>
<dbReference type="Gene3D" id="2.130.10.10">
    <property type="entry name" value="YVTN repeat-like/Quinoprotein amine dehydrogenase"/>
    <property type="match status" value="1"/>
</dbReference>
<dbReference type="Pfam" id="PF00400">
    <property type="entry name" value="WD40"/>
    <property type="match status" value="1"/>
</dbReference>
<dbReference type="Proteomes" id="UP000023152">
    <property type="component" value="Unassembled WGS sequence"/>
</dbReference>
<reference evidence="4 5" key="1">
    <citation type="journal article" date="2013" name="Curr. Biol.">
        <title>The Genome of the Foraminiferan Reticulomyxa filosa.</title>
        <authorList>
            <person name="Glockner G."/>
            <person name="Hulsmann N."/>
            <person name="Schleicher M."/>
            <person name="Noegel A.A."/>
            <person name="Eichinger L."/>
            <person name="Gallinger C."/>
            <person name="Pawlowski J."/>
            <person name="Sierra R."/>
            <person name="Euteneuer U."/>
            <person name="Pillet L."/>
            <person name="Moustafa A."/>
            <person name="Platzer M."/>
            <person name="Groth M."/>
            <person name="Szafranski K."/>
            <person name="Schliwa M."/>
        </authorList>
    </citation>
    <scope>NUCLEOTIDE SEQUENCE [LARGE SCALE GENOMIC DNA]</scope>
</reference>
<evidence type="ECO:0000256" key="3">
    <source>
        <dbReference type="PROSITE-ProRule" id="PRU00221"/>
    </source>
</evidence>
<dbReference type="PROSITE" id="PS00678">
    <property type="entry name" value="WD_REPEATS_1"/>
    <property type="match status" value="1"/>
</dbReference>
<keyword evidence="5" id="KW-1185">Reference proteome</keyword>
<evidence type="ECO:0000313" key="5">
    <source>
        <dbReference type="Proteomes" id="UP000023152"/>
    </source>
</evidence>
<dbReference type="InterPro" id="IPR001680">
    <property type="entry name" value="WD40_rpt"/>
</dbReference>
<comment type="caution">
    <text evidence="4">The sequence shown here is derived from an EMBL/GenBank/DDBJ whole genome shotgun (WGS) entry which is preliminary data.</text>
</comment>
<keyword evidence="4" id="KW-0808">Transferase</keyword>
<keyword evidence="4" id="KW-0723">Serine/threonine-protein kinase</keyword>
<feature type="repeat" description="WD" evidence="3">
    <location>
        <begin position="125"/>
        <end position="159"/>
    </location>
</feature>
<name>X6MF19_RETFI</name>
<organism evidence="4 5">
    <name type="scientific">Reticulomyxa filosa</name>
    <dbReference type="NCBI Taxonomy" id="46433"/>
    <lineage>
        <taxon>Eukaryota</taxon>
        <taxon>Sar</taxon>
        <taxon>Rhizaria</taxon>
        <taxon>Retaria</taxon>
        <taxon>Foraminifera</taxon>
        <taxon>Monothalamids</taxon>
        <taxon>Reticulomyxidae</taxon>
        <taxon>Reticulomyxa</taxon>
    </lineage>
</organism>